<comment type="caution">
    <text evidence="1">The sequence shown here is derived from an EMBL/GenBank/DDBJ whole genome shotgun (WGS) entry which is preliminary data.</text>
</comment>
<protein>
    <submittedName>
        <fullName evidence="1">Uncharacterized protein</fullName>
    </submittedName>
</protein>
<dbReference type="AlphaFoldDB" id="A0A0F8XW99"/>
<reference evidence="1" key="1">
    <citation type="journal article" date="2015" name="Nature">
        <title>Complex archaea that bridge the gap between prokaryotes and eukaryotes.</title>
        <authorList>
            <person name="Spang A."/>
            <person name="Saw J.H."/>
            <person name="Jorgensen S.L."/>
            <person name="Zaremba-Niedzwiedzka K."/>
            <person name="Martijn J."/>
            <person name="Lind A.E."/>
            <person name="van Eijk R."/>
            <person name="Schleper C."/>
            <person name="Guy L."/>
            <person name="Ettema T.J."/>
        </authorList>
    </citation>
    <scope>NUCLEOTIDE SEQUENCE</scope>
</reference>
<sequence>MNLKSLENRFFNLLDELQVYENKKAKISLSIQLRGIVEEWLISDELWNLKDLVNETKMKHLEQILETYPDLLTDEKGINEQIIKAFTFERPLTSIELINKNSERVLQFMEELKEFFLVGHAHYEIESDIDIFISRSKTVFDTTMYHVSKNLEQNGGFLSRGFFDKIADLLGIFFGYSPLEVVRHCLKELPKKYDLII</sequence>
<organism evidence="1">
    <name type="scientific">marine sediment metagenome</name>
    <dbReference type="NCBI Taxonomy" id="412755"/>
    <lineage>
        <taxon>unclassified sequences</taxon>
        <taxon>metagenomes</taxon>
        <taxon>ecological metagenomes</taxon>
    </lineage>
</organism>
<gene>
    <name evidence="1" type="ORF">LCGC14_2973100</name>
</gene>
<accession>A0A0F8XW99</accession>
<name>A0A0F8XW99_9ZZZZ</name>
<dbReference type="EMBL" id="LAZR01060504">
    <property type="protein sequence ID" value="KKK65540.1"/>
    <property type="molecule type" value="Genomic_DNA"/>
</dbReference>
<proteinExistence type="predicted"/>
<evidence type="ECO:0000313" key="1">
    <source>
        <dbReference type="EMBL" id="KKK65540.1"/>
    </source>
</evidence>